<proteinExistence type="predicted"/>
<dbReference type="InterPro" id="IPR052895">
    <property type="entry name" value="HetReg/Transcr_Mod"/>
</dbReference>
<accession>A0ABR3DCQ8</accession>
<evidence type="ECO:0000313" key="3">
    <source>
        <dbReference type="Proteomes" id="UP001451303"/>
    </source>
</evidence>
<dbReference type="EMBL" id="JAVLET010000004">
    <property type="protein sequence ID" value="KAL0470172.1"/>
    <property type="molecule type" value="Genomic_DNA"/>
</dbReference>
<reference evidence="2 3" key="1">
    <citation type="submission" date="2023-09" db="EMBL/GenBank/DDBJ databases">
        <title>Multi-omics analysis of a traditional fermented food reveals byproduct-associated fungal strains for waste-to-food upcycling.</title>
        <authorList>
            <consortium name="Lawrence Berkeley National Laboratory"/>
            <person name="Rekdal V.M."/>
            <person name="Villalobos-Escobedo J.M."/>
            <person name="Rodriguez-Valeron N."/>
            <person name="Garcia M.O."/>
            <person name="Vasquez D.P."/>
            <person name="Damayanti I."/>
            <person name="Sorensen P.M."/>
            <person name="Baidoo E.E."/>
            <person name="De Carvalho A.C."/>
            <person name="Riley R."/>
            <person name="Lipzen A."/>
            <person name="He G."/>
            <person name="Yan M."/>
            <person name="Haridas S."/>
            <person name="Daum C."/>
            <person name="Yoshinaga Y."/>
            <person name="Ng V."/>
            <person name="Grigoriev I.V."/>
            <person name="Munk R."/>
            <person name="Nuraida L."/>
            <person name="Wijaya C.H."/>
            <person name="Morales P.-C."/>
            <person name="Keasling J.D."/>
        </authorList>
    </citation>
    <scope>NUCLEOTIDE SEQUENCE [LARGE SCALE GENOMIC DNA]</scope>
    <source>
        <strain evidence="2 3">FGSC 2613</strain>
    </source>
</reference>
<evidence type="ECO:0000313" key="2">
    <source>
        <dbReference type="EMBL" id="KAL0470172.1"/>
    </source>
</evidence>
<dbReference type="Pfam" id="PF06985">
    <property type="entry name" value="HET"/>
    <property type="match status" value="1"/>
</dbReference>
<protein>
    <submittedName>
        <fullName evidence="2">Heterokaryon incompatibility protein domain-containing protein</fullName>
    </submittedName>
</protein>
<comment type="caution">
    <text evidence="2">The sequence shown here is derived from an EMBL/GenBank/DDBJ whole genome shotgun (WGS) entry which is preliminary data.</text>
</comment>
<gene>
    <name evidence="2" type="ORF">QR685DRAFT_245699</name>
</gene>
<feature type="domain" description="Heterokaryon incompatibility" evidence="1">
    <location>
        <begin position="181"/>
        <end position="279"/>
    </location>
</feature>
<keyword evidence="3" id="KW-1185">Reference proteome</keyword>
<evidence type="ECO:0000259" key="1">
    <source>
        <dbReference type="Pfam" id="PF06985"/>
    </source>
</evidence>
<name>A0ABR3DCQ8_NEUIN</name>
<dbReference type="PANTHER" id="PTHR24148">
    <property type="entry name" value="ANKYRIN REPEAT DOMAIN-CONTAINING PROTEIN 39 HOMOLOG-RELATED"/>
    <property type="match status" value="1"/>
</dbReference>
<organism evidence="2 3">
    <name type="scientific">Neurospora intermedia</name>
    <dbReference type="NCBI Taxonomy" id="5142"/>
    <lineage>
        <taxon>Eukaryota</taxon>
        <taxon>Fungi</taxon>
        <taxon>Dikarya</taxon>
        <taxon>Ascomycota</taxon>
        <taxon>Pezizomycotina</taxon>
        <taxon>Sordariomycetes</taxon>
        <taxon>Sordariomycetidae</taxon>
        <taxon>Sordariales</taxon>
        <taxon>Sordariaceae</taxon>
        <taxon>Neurospora</taxon>
    </lineage>
</organism>
<sequence>MSPLSYYTLREDQGEVEPPPAILPLTEEGGNVIRLLTPREPSSQKGETLSLEIHLSTTSEEYIALSYEWGQAEPDDPIILVNNRQVQIRKNLHDAIRQIFEHYSNYRKHRHDFKCPRRHGPVVGERAGRPGRFLCILPWCRRRGPIVNACKCGDRPEKNCYEKSLGPWTNLGDSSFWAKHDPPRLWIDALCINQNDYKEKSSQVGRMGTIFSSTKLVLSWIGLARDGSNDALRMLRILSMSYSELPEFVATSGLTDSLIISTVSLCERTYWHRVWILQELFLAQKFVVMCGPESIVSDSFDEALSRLLDLLSQRPTMESHKSIERSAANQVVISKRIATLCSLVRWLLVVVNANFQATVPHDYIYALSPSLLTLSLPWRDQLLTGPRS</sequence>
<dbReference type="Proteomes" id="UP001451303">
    <property type="component" value="Unassembled WGS sequence"/>
</dbReference>
<dbReference type="PANTHER" id="PTHR24148:SF77">
    <property type="entry name" value="HETEROKARYON INCOMPATIBILITY DOMAIN-CONTAINING PROTEIN"/>
    <property type="match status" value="1"/>
</dbReference>
<dbReference type="InterPro" id="IPR010730">
    <property type="entry name" value="HET"/>
</dbReference>